<accession>A0A8X6IZP3</accession>
<proteinExistence type="predicted"/>
<reference evidence="1" key="1">
    <citation type="submission" date="2020-08" db="EMBL/GenBank/DDBJ databases">
        <title>Multicomponent nature underlies the extraordinary mechanical properties of spider dragline silk.</title>
        <authorList>
            <person name="Kono N."/>
            <person name="Nakamura H."/>
            <person name="Mori M."/>
            <person name="Yoshida Y."/>
            <person name="Ohtoshi R."/>
            <person name="Malay A.D."/>
            <person name="Moran D.A.P."/>
            <person name="Tomita M."/>
            <person name="Numata K."/>
            <person name="Arakawa K."/>
        </authorList>
    </citation>
    <scope>NUCLEOTIDE SEQUENCE</scope>
</reference>
<organism evidence="1 2">
    <name type="scientific">Nephila pilipes</name>
    <name type="common">Giant wood spider</name>
    <name type="synonym">Nephila maculata</name>
    <dbReference type="NCBI Taxonomy" id="299642"/>
    <lineage>
        <taxon>Eukaryota</taxon>
        <taxon>Metazoa</taxon>
        <taxon>Ecdysozoa</taxon>
        <taxon>Arthropoda</taxon>
        <taxon>Chelicerata</taxon>
        <taxon>Arachnida</taxon>
        <taxon>Araneae</taxon>
        <taxon>Araneomorphae</taxon>
        <taxon>Entelegynae</taxon>
        <taxon>Araneoidea</taxon>
        <taxon>Nephilidae</taxon>
        <taxon>Nephila</taxon>
    </lineage>
</organism>
<evidence type="ECO:0000313" key="1">
    <source>
        <dbReference type="EMBL" id="GFS67892.1"/>
    </source>
</evidence>
<dbReference type="AlphaFoldDB" id="A0A8X6IZP3"/>
<protein>
    <submittedName>
        <fullName evidence="1">Uncharacterized protein</fullName>
    </submittedName>
</protein>
<feature type="non-terminal residue" evidence="1">
    <location>
        <position position="79"/>
    </location>
</feature>
<comment type="caution">
    <text evidence="1">The sequence shown here is derived from an EMBL/GenBank/DDBJ whole genome shotgun (WGS) entry which is preliminary data.</text>
</comment>
<name>A0A8X6IZP3_NEPPI</name>
<dbReference type="Proteomes" id="UP000887013">
    <property type="component" value="Unassembled WGS sequence"/>
</dbReference>
<sequence length="79" mass="9174">MKFIQEEKYPDEIPTLQTNKLIPNDSTLFNLNPLLSEKGLLLVRRRVQNANLALTLKHPIELPSNHLLVKMIIYDAHEK</sequence>
<dbReference type="EMBL" id="BMAW01094904">
    <property type="protein sequence ID" value="GFS67892.1"/>
    <property type="molecule type" value="Genomic_DNA"/>
</dbReference>
<gene>
    <name evidence="1" type="ORF">NPIL_377011</name>
</gene>
<keyword evidence="2" id="KW-1185">Reference proteome</keyword>
<evidence type="ECO:0000313" key="2">
    <source>
        <dbReference type="Proteomes" id="UP000887013"/>
    </source>
</evidence>
<dbReference type="OrthoDB" id="8057979at2759"/>